<evidence type="ECO:0000313" key="2">
    <source>
        <dbReference type="EMBL" id="HJH50345.1"/>
    </source>
</evidence>
<name>A0A9D2VY56_9FIRM</name>
<reference evidence="2" key="2">
    <citation type="submission" date="2021-09" db="EMBL/GenBank/DDBJ databases">
        <authorList>
            <person name="Gilroy R."/>
        </authorList>
    </citation>
    <scope>NUCLEOTIDE SEQUENCE</scope>
    <source>
        <strain evidence="2">USAMLcec4-12693</strain>
    </source>
</reference>
<protein>
    <submittedName>
        <fullName evidence="2">Peptidase</fullName>
    </submittedName>
</protein>
<gene>
    <name evidence="2" type="ORF">K8V39_08785</name>
</gene>
<dbReference type="AlphaFoldDB" id="A0A9D2VY56"/>
<sequence length="335" mass="37612">MRYSEAEQARMMSGARTIARKWIHLKARERVLIVTTENHLKEAQLMKQCFQEKSRYVDILAVEDRGKRIGVLFDENEDVFDAYHTIVGATEYSIVTTKAAKRAIEHGSKFLSLPLSTNNEQSMLAYSFLKMDTKKSKLMAQVIKKYLDSATVLNVTTKAGTKLRMYKSGRNAGFFNGDVKDGGGFSSASIELYVPIEETKTEGTMIVDGSMGYIGKVTEPFGITFSKGRISEIEDKADGKRFKDYLVSFQDFEMYVAGEFGIGLNSYSKCRGKCYIEDESAYGTFHIGFGRNIALGGVHEATSHFDLVALEPDIYADNRKIMEKGKIIIPEPQVY</sequence>
<dbReference type="GO" id="GO:0046872">
    <property type="term" value="F:metal ion binding"/>
    <property type="evidence" value="ECO:0007669"/>
    <property type="project" value="UniProtKB-KW"/>
</dbReference>
<dbReference type="Pfam" id="PF26233">
    <property type="entry name" value="NicX"/>
    <property type="match status" value="1"/>
</dbReference>
<accession>A0A9D2VY56</accession>
<keyword evidence="1" id="KW-0479">Metal-binding</keyword>
<evidence type="ECO:0000256" key="1">
    <source>
        <dbReference type="ARBA" id="ARBA00022723"/>
    </source>
</evidence>
<dbReference type="PANTHER" id="PTHR34448:SF1">
    <property type="entry name" value="BLL6088 PROTEIN"/>
    <property type="match status" value="1"/>
</dbReference>
<dbReference type="RefSeq" id="WP_277272304.1">
    <property type="nucleotide sequence ID" value="NZ_DYXE01000078.1"/>
</dbReference>
<dbReference type="PANTHER" id="PTHR34448">
    <property type="entry name" value="AMINOPEPTIDASE"/>
    <property type="match status" value="1"/>
</dbReference>
<organism evidence="2 3">
    <name type="scientific">Merdimonas faecis</name>
    <dbReference type="NCBI Taxonomy" id="1653435"/>
    <lineage>
        <taxon>Bacteria</taxon>
        <taxon>Bacillati</taxon>
        <taxon>Bacillota</taxon>
        <taxon>Clostridia</taxon>
        <taxon>Lachnospirales</taxon>
        <taxon>Lachnospiraceae</taxon>
        <taxon>Merdimonas</taxon>
    </lineage>
</organism>
<comment type="caution">
    <text evidence="2">The sequence shown here is derived from an EMBL/GenBank/DDBJ whole genome shotgun (WGS) entry which is preliminary data.</text>
</comment>
<dbReference type="InterPro" id="IPR058739">
    <property type="entry name" value="NicX"/>
</dbReference>
<dbReference type="SUPFAM" id="SSF144052">
    <property type="entry name" value="Thermophilic metalloprotease-like"/>
    <property type="match status" value="1"/>
</dbReference>
<dbReference type="EMBL" id="DYXE01000078">
    <property type="protein sequence ID" value="HJH50345.1"/>
    <property type="molecule type" value="Genomic_DNA"/>
</dbReference>
<dbReference type="Proteomes" id="UP000813420">
    <property type="component" value="Unassembled WGS sequence"/>
</dbReference>
<reference evidence="2" key="1">
    <citation type="journal article" date="2021" name="PeerJ">
        <title>Extensive microbial diversity within the chicken gut microbiome revealed by metagenomics and culture.</title>
        <authorList>
            <person name="Gilroy R."/>
            <person name="Ravi A."/>
            <person name="Getino M."/>
            <person name="Pursley I."/>
            <person name="Horton D.L."/>
            <person name="Alikhan N.F."/>
            <person name="Baker D."/>
            <person name="Gharbi K."/>
            <person name="Hall N."/>
            <person name="Watson M."/>
            <person name="Adriaenssens E.M."/>
            <person name="Foster-Nyarko E."/>
            <person name="Jarju S."/>
            <person name="Secka A."/>
            <person name="Antonio M."/>
            <person name="Oren A."/>
            <person name="Chaudhuri R.R."/>
            <person name="La Ragione R."/>
            <person name="Hildebrand F."/>
            <person name="Pallen M.J."/>
        </authorList>
    </citation>
    <scope>NUCLEOTIDE SEQUENCE</scope>
    <source>
        <strain evidence="2">USAMLcec4-12693</strain>
    </source>
</reference>
<dbReference type="InterPro" id="IPR052170">
    <property type="entry name" value="M29_Exopeptidase"/>
</dbReference>
<evidence type="ECO:0000313" key="3">
    <source>
        <dbReference type="Proteomes" id="UP000813420"/>
    </source>
</evidence>
<proteinExistence type="predicted"/>